<gene>
    <name evidence="2" type="ORF">LCGC14_2022730</name>
</gene>
<dbReference type="Gene3D" id="1.10.287.370">
    <property type="match status" value="1"/>
</dbReference>
<comment type="caution">
    <text evidence="2">The sequence shown here is derived from an EMBL/GenBank/DDBJ whole genome shotgun (WGS) entry which is preliminary data.</text>
</comment>
<name>A0A0F9EX20_9ZZZZ</name>
<protein>
    <recommendedName>
        <fullName evidence="3">Prefoldin subunit alpha</fullName>
    </recommendedName>
</protein>
<dbReference type="InterPro" id="IPR009053">
    <property type="entry name" value="Prefoldin"/>
</dbReference>
<reference evidence="2" key="1">
    <citation type="journal article" date="2015" name="Nature">
        <title>Complex archaea that bridge the gap between prokaryotes and eukaryotes.</title>
        <authorList>
            <person name="Spang A."/>
            <person name="Saw J.H."/>
            <person name="Jorgensen S.L."/>
            <person name="Zaremba-Niedzwiedzka K."/>
            <person name="Martijn J."/>
            <person name="Lind A.E."/>
            <person name="van Eijk R."/>
            <person name="Schleper C."/>
            <person name="Guy L."/>
            <person name="Ettema T.J."/>
        </authorList>
    </citation>
    <scope>NUCLEOTIDE SEQUENCE</scope>
</reference>
<proteinExistence type="predicted"/>
<dbReference type="Pfam" id="PF02996">
    <property type="entry name" value="Prefoldin"/>
    <property type="match status" value="1"/>
</dbReference>
<sequence length="101" mass="11649">MEEKNQQEILFKLSLIEQQMQNLHSQLQAVEKRMIELETLRIGLEEFNDSEGKEIIATLGNGIFTKAKIISDKLIVDIGNKNLIKKNVKDTQKLIVKQIEK</sequence>
<dbReference type="SUPFAM" id="SSF46579">
    <property type="entry name" value="Prefoldin"/>
    <property type="match status" value="1"/>
</dbReference>
<dbReference type="InterPro" id="IPR004127">
    <property type="entry name" value="Prefoldin_subunit_alpha"/>
</dbReference>
<feature type="non-terminal residue" evidence="2">
    <location>
        <position position="101"/>
    </location>
</feature>
<keyword evidence="1" id="KW-0175">Coiled coil</keyword>
<dbReference type="AlphaFoldDB" id="A0A0F9EX20"/>
<evidence type="ECO:0000313" key="2">
    <source>
        <dbReference type="EMBL" id="KKL78653.1"/>
    </source>
</evidence>
<evidence type="ECO:0008006" key="3">
    <source>
        <dbReference type="Google" id="ProtNLM"/>
    </source>
</evidence>
<dbReference type="EMBL" id="LAZR01023390">
    <property type="protein sequence ID" value="KKL78653.1"/>
    <property type="molecule type" value="Genomic_DNA"/>
</dbReference>
<accession>A0A0F9EX20</accession>
<feature type="coiled-coil region" evidence="1">
    <location>
        <begin position="13"/>
        <end position="40"/>
    </location>
</feature>
<organism evidence="2">
    <name type="scientific">marine sediment metagenome</name>
    <dbReference type="NCBI Taxonomy" id="412755"/>
    <lineage>
        <taxon>unclassified sequences</taxon>
        <taxon>metagenomes</taxon>
        <taxon>ecological metagenomes</taxon>
    </lineage>
</organism>
<evidence type="ECO:0000256" key="1">
    <source>
        <dbReference type="SAM" id="Coils"/>
    </source>
</evidence>